<dbReference type="EMBL" id="CAXAMN010022197">
    <property type="protein sequence ID" value="CAK9067304.1"/>
    <property type="molecule type" value="Genomic_DNA"/>
</dbReference>
<gene>
    <name evidence="1" type="ORF">CCMP2556_LOCUS33070</name>
</gene>
<proteinExistence type="predicted"/>
<comment type="caution">
    <text evidence="1">The sequence shown here is derived from an EMBL/GenBank/DDBJ whole genome shotgun (WGS) entry which is preliminary data.</text>
</comment>
<name>A0ABP0NUT7_9DINO</name>
<reference evidence="1 2" key="1">
    <citation type="submission" date="2024-02" db="EMBL/GenBank/DDBJ databases">
        <authorList>
            <person name="Chen Y."/>
            <person name="Shah S."/>
            <person name="Dougan E. K."/>
            <person name="Thang M."/>
            <person name="Chan C."/>
        </authorList>
    </citation>
    <scope>NUCLEOTIDE SEQUENCE [LARGE SCALE GENOMIC DNA]</scope>
</reference>
<sequence length="133" mass="15259">MDWANQYDVKYEDIDQLEAFKKEVRSNCQPLKKTQLSIYWTKCTCGVFLKPDENGEKVNMHHFGWTSSRAASRHRTAVAVRCAELSAMGLDANYPGFEKDGHEIEKLRVNGQLALHFLCLDNGYDQLFQNGRA</sequence>
<keyword evidence="2" id="KW-1185">Reference proteome</keyword>
<dbReference type="Proteomes" id="UP001642484">
    <property type="component" value="Unassembled WGS sequence"/>
</dbReference>
<evidence type="ECO:0000313" key="2">
    <source>
        <dbReference type="Proteomes" id="UP001642484"/>
    </source>
</evidence>
<accession>A0ABP0NUT7</accession>
<protein>
    <submittedName>
        <fullName evidence="1">Uncharacterized protein</fullName>
    </submittedName>
</protein>
<organism evidence="1 2">
    <name type="scientific">Durusdinium trenchii</name>
    <dbReference type="NCBI Taxonomy" id="1381693"/>
    <lineage>
        <taxon>Eukaryota</taxon>
        <taxon>Sar</taxon>
        <taxon>Alveolata</taxon>
        <taxon>Dinophyceae</taxon>
        <taxon>Suessiales</taxon>
        <taxon>Symbiodiniaceae</taxon>
        <taxon>Durusdinium</taxon>
    </lineage>
</organism>
<evidence type="ECO:0000313" key="1">
    <source>
        <dbReference type="EMBL" id="CAK9067304.1"/>
    </source>
</evidence>